<dbReference type="PANTHER" id="PTHR43205">
    <property type="entry name" value="PROSTAGLANDIN REDUCTASE"/>
    <property type="match status" value="1"/>
</dbReference>
<reference evidence="5" key="1">
    <citation type="submission" date="2017-06" db="EMBL/GenBank/DDBJ databases">
        <title>FDA dAtabase for Regulatory Grade micrObial Sequences (FDA-ARGOS): Supporting development and validation of Infectious Disease Dx tests.</title>
        <authorList>
            <person name="Minogue T."/>
            <person name="Wolcott M."/>
            <person name="Wasieloski L."/>
            <person name="Aguilar W."/>
            <person name="Moore D."/>
            <person name="Tallon L."/>
            <person name="Sadzewicz L."/>
            <person name="Sengamalay N."/>
            <person name="Ott S."/>
            <person name="Godinez A."/>
            <person name="Nagaraj S."/>
            <person name="Nadendla S."/>
            <person name="Geyer C."/>
            <person name="Sichtig H."/>
        </authorList>
    </citation>
    <scope>NUCLEOTIDE SEQUENCE [LARGE SCALE GENOMIC DNA]</scope>
    <source>
        <strain evidence="5">FDAARGOS_289</strain>
    </source>
</reference>
<dbReference type="PANTHER" id="PTHR43205:SF7">
    <property type="entry name" value="PROSTAGLANDIN REDUCTASE 1"/>
    <property type="match status" value="1"/>
</dbReference>
<dbReference type="InterPro" id="IPR045010">
    <property type="entry name" value="MDR_fam"/>
</dbReference>
<dbReference type="AlphaFoldDB" id="A0A1Z3U969"/>
<dbReference type="SUPFAM" id="SSF50129">
    <property type="entry name" value="GroES-like"/>
    <property type="match status" value="1"/>
</dbReference>
<feature type="domain" description="Enoyl reductase (ER)" evidence="2">
    <location>
        <begin position="25"/>
        <end position="336"/>
    </location>
</feature>
<dbReference type="InterPro" id="IPR041694">
    <property type="entry name" value="ADH_N_2"/>
</dbReference>
<evidence type="ECO:0000313" key="4">
    <source>
        <dbReference type="EMBL" id="MDX2335013.1"/>
    </source>
</evidence>
<sequence>MASTSGKTNRQWVLRQRPKGLIQPGDLELVETAIPDLKENEVLVRTVYLSLDPTNRTWMNDSEGYLPPVGLGEVMRGLTLGVVEASRSSRFKAGDVVMPTSGGWADYAVVPEGGLRPVHRAPGLPLTANMSVLGMTGLTAYFGVTDVLKAKEGETIVISAAAGAVGSIAGQIAKQRGCRVIGIAGGPQKCAWLTDELGFDAAIDYKNEDVGEALDRLAPDGVDLNFENVGGDIMIAVFNRLKVHGRMAVCGLVSSYNATKAPPSPNFARIITHRLHVQGFLVLDYAPRAREMVAEMGPWLADGRVKWKVHVDDGLEGAVGSLNRLFTGDHDGKLLVRVSEEPA</sequence>
<reference evidence="4 6" key="4">
    <citation type="journal article" date="2023" name="FEMS Microbes">
        <title>Whole genomes of deep-sea sponge-associated bacteria exhibit high novel natural product potential.</title>
        <authorList>
            <person name="Hesketh-Best P.J."/>
            <person name="January G.G."/>
            <person name="Koch M.J."/>
            <person name="Warburton P.J."/>
            <person name="Howell K.L."/>
            <person name="Upton M."/>
        </authorList>
    </citation>
    <scope>NUCLEOTIDE SEQUENCE [LARGE SCALE GENOMIC DNA]</scope>
    <source>
        <strain evidence="4 6">PC206-O</strain>
    </source>
</reference>
<dbReference type="SMART" id="SM00829">
    <property type="entry name" value="PKS_ER"/>
    <property type="match status" value="1"/>
</dbReference>
<dbReference type="EMBL" id="CP022048">
    <property type="protein sequence ID" value="ASE39818.1"/>
    <property type="molecule type" value="Genomic_DNA"/>
</dbReference>
<dbReference type="Proteomes" id="UP001272940">
    <property type="component" value="Unassembled WGS sequence"/>
</dbReference>
<dbReference type="InterPro" id="IPR020843">
    <property type="entry name" value="ER"/>
</dbReference>
<dbReference type="GO" id="GO:0016628">
    <property type="term" value="F:oxidoreductase activity, acting on the CH-CH group of donors, NAD or NADP as acceptor"/>
    <property type="evidence" value="ECO:0007669"/>
    <property type="project" value="InterPro"/>
</dbReference>
<evidence type="ECO:0000313" key="3">
    <source>
        <dbReference type="EMBL" id="ASE39818.1"/>
    </source>
</evidence>
<dbReference type="Pfam" id="PF16884">
    <property type="entry name" value="ADH_N_2"/>
    <property type="match status" value="1"/>
</dbReference>
<keyword evidence="6" id="KW-1185">Reference proteome</keyword>
<evidence type="ECO:0000256" key="1">
    <source>
        <dbReference type="ARBA" id="ARBA00023002"/>
    </source>
</evidence>
<keyword evidence="1" id="KW-0560">Oxidoreductase</keyword>
<gene>
    <name evidence="3" type="ORF">CEP68_10065</name>
    <name evidence="4" type="ORF">NJD11_08670</name>
</gene>
<name>A0A1Z3U969_BREVE</name>
<dbReference type="RefSeq" id="WP_055808881.1">
    <property type="nucleotide sequence ID" value="NZ_CP022048.2"/>
</dbReference>
<evidence type="ECO:0000313" key="6">
    <source>
        <dbReference type="Proteomes" id="UP001272940"/>
    </source>
</evidence>
<evidence type="ECO:0000259" key="2">
    <source>
        <dbReference type="SMART" id="SM00829"/>
    </source>
</evidence>
<dbReference type="FunFam" id="3.40.50.720:FF:000121">
    <property type="entry name" value="Prostaglandin reductase 2"/>
    <property type="match status" value="1"/>
</dbReference>
<dbReference type="CDD" id="cd05288">
    <property type="entry name" value="PGDH"/>
    <property type="match status" value="1"/>
</dbReference>
<dbReference type="GeneID" id="34014059"/>
<dbReference type="KEGG" id="bvc:CEP68_10065"/>
<dbReference type="InterPro" id="IPR011032">
    <property type="entry name" value="GroES-like_sf"/>
</dbReference>
<evidence type="ECO:0000313" key="5">
    <source>
        <dbReference type="Proteomes" id="UP000197050"/>
    </source>
</evidence>
<dbReference type="EMBL" id="JAMYEC010000004">
    <property type="protein sequence ID" value="MDX2335013.1"/>
    <property type="molecule type" value="Genomic_DNA"/>
</dbReference>
<accession>A0A1Z3U969</accession>
<dbReference type="InterPro" id="IPR036291">
    <property type="entry name" value="NAD(P)-bd_dom_sf"/>
</dbReference>
<dbReference type="SUPFAM" id="SSF51735">
    <property type="entry name" value="NAD(P)-binding Rossmann-fold domains"/>
    <property type="match status" value="1"/>
</dbReference>
<dbReference type="Pfam" id="PF00107">
    <property type="entry name" value="ADH_zinc_N"/>
    <property type="match status" value="1"/>
</dbReference>
<dbReference type="Proteomes" id="UP000197050">
    <property type="component" value="Chromosome"/>
</dbReference>
<protein>
    <submittedName>
        <fullName evidence="3">NADP-dependent oxidoreductase</fullName>
    </submittedName>
</protein>
<reference evidence="4" key="3">
    <citation type="submission" date="2022-06" db="EMBL/GenBank/DDBJ databases">
        <authorList>
            <person name="Hesketh-Best P.J."/>
            <person name="Koch M.J."/>
        </authorList>
    </citation>
    <scope>NUCLEOTIDE SEQUENCE</scope>
    <source>
        <strain evidence="4">PC206-O</strain>
    </source>
</reference>
<proteinExistence type="predicted"/>
<organism evidence="3 5">
    <name type="scientific">Brevundimonas vesicularis</name>
    <name type="common">Pseudomonas vesicularis</name>
    <dbReference type="NCBI Taxonomy" id="41276"/>
    <lineage>
        <taxon>Bacteria</taxon>
        <taxon>Pseudomonadati</taxon>
        <taxon>Pseudomonadota</taxon>
        <taxon>Alphaproteobacteria</taxon>
        <taxon>Caulobacterales</taxon>
        <taxon>Caulobacteraceae</taxon>
        <taxon>Brevundimonas</taxon>
    </lineage>
</organism>
<reference evidence="3" key="2">
    <citation type="submission" date="2017-12" db="EMBL/GenBank/DDBJ databases">
        <title>FDA dAtabase for Regulatory Grade micrObial Sequences (FDA-ARGOS): Supporting development and validation of Infectious Disease Dx tests.</title>
        <authorList>
            <person name="Campos J."/>
            <person name="Goldberg B."/>
            <person name="Tallon L."/>
            <person name="Sadzewicz L."/>
            <person name="Sengamalay N."/>
            <person name="Ott S."/>
            <person name="Godinez A."/>
            <person name="Nagaraj S."/>
            <person name="Vavikolanu K."/>
            <person name="Vyas G."/>
            <person name="Nadendla S."/>
            <person name="Aluvathingal J."/>
            <person name="Geyer C."/>
            <person name="Nandy P."/>
            <person name="Hobson J."/>
            <person name="Sichtig H."/>
        </authorList>
    </citation>
    <scope>NUCLEOTIDE SEQUENCE</scope>
    <source>
        <strain evidence="3">FDAARGOS_289</strain>
    </source>
</reference>
<dbReference type="InterPro" id="IPR013149">
    <property type="entry name" value="ADH-like_C"/>
</dbReference>
<dbReference type="Gene3D" id="3.40.50.720">
    <property type="entry name" value="NAD(P)-binding Rossmann-like Domain"/>
    <property type="match status" value="1"/>
</dbReference>
<dbReference type="Gene3D" id="3.90.180.10">
    <property type="entry name" value="Medium-chain alcohol dehydrogenases, catalytic domain"/>
    <property type="match status" value="1"/>
</dbReference>